<proteinExistence type="predicted"/>
<accession>A0A1H0MBG9</accession>
<dbReference type="Proteomes" id="UP000199317">
    <property type="component" value="Unassembled WGS sequence"/>
</dbReference>
<feature type="signal peptide" evidence="1">
    <location>
        <begin position="1"/>
        <end position="30"/>
    </location>
</feature>
<dbReference type="EMBL" id="FNJL01000003">
    <property type="protein sequence ID" value="SDO77671.1"/>
    <property type="molecule type" value="Genomic_DNA"/>
</dbReference>
<name>A0A1H0MBG9_9BURK</name>
<evidence type="ECO:0000313" key="2">
    <source>
        <dbReference type="EMBL" id="SDO77671.1"/>
    </source>
</evidence>
<sequence>MNQFKAWARCRHGAMAVALSALFAASSAAAFQVLPKVSDVDRKISSLGSNPVLDYVGHWFVGTAIPIMKSPVHESITLAAIGCRADRGSEYDCVTIDAVREHRILLYGVRWPDDPPFLLNAKSPPRLKGCDVRVTLRSTSQPLCWWGLFQDAGVQARTKSQTRAPAFGPGDYLLYRSHYGDLQFMHAMGAYDGETAGETVDRMKMWAEFLWGVASGTTPTGVFIRDLGHPELASYFPGDITAMNLFATGIVEVRKDLDKVAMGALLHMVQDSFSQAHAERGQETGAQCGNTGFDKPGRIERFRSYAKQSSALHDEADTPDALSLHSMQISPSAVDVSRTFLTMWNEKRSWVEAGAFFDCVFEPRDRLVEADAGPYVPVPRMRTSVDFSPQ</sequence>
<organism evidence="2 3">
    <name type="scientific">Paracidovorax cattleyae</name>
    <dbReference type="NCBI Taxonomy" id="80868"/>
    <lineage>
        <taxon>Bacteria</taxon>
        <taxon>Pseudomonadati</taxon>
        <taxon>Pseudomonadota</taxon>
        <taxon>Betaproteobacteria</taxon>
        <taxon>Burkholderiales</taxon>
        <taxon>Comamonadaceae</taxon>
        <taxon>Paracidovorax</taxon>
    </lineage>
</organism>
<dbReference type="RefSeq" id="WP_092832420.1">
    <property type="nucleotide sequence ID" value="NZ_FNJL01000003.1"/>
</dbReference>
<keyword evidence="3" id="KW-1185">Reference proteome</keyword>
<reference evidence="3" key="1">
    <citation type="submission" date="2016-10" db="EMBL/GenBank/DDBJ databases">
        <authorList>
            <person name="Varghese N."/>
            <person name="Submissions S."/>
        </authorList>
    </citation>
    <scope>NUCLEOTIDE SEQUENCE [LARGE SCALE GENOMIC DNA]</scope>
    <source>
        <strain evidence="3">DSM 17101</strain>
    </source>
</reference>
<gene>
    <name evidence="2" type="ORF">SAMN04489708_103194</name>
</gene>
<dbReference type="AlphaFoldDB" id="A0A1H0MBG9"/>
<protein>
    <submittedName>
        <fullName evidence="2">Uncharacterized protein</fullName>
    </submittedName>
</protein>
<dbReference type="OrthoDB" id="7605324at2"/>
<evidence type="ECO:0000313" key="3">
    <source>
        <dbReference type="Proteomes" id="UP000199317"/>
    </source>
</evidence>
<keyword evidence="1" id="KW-0732">Signal</keyword>
<feature type="chain" id="PRO_5011586632" evidence="1">
    <location>
        <begin position="31"/>
        <end position="390"/>
    </location>
</feature>
<evidence type="ECO:0000256" key="1">
    <source>
        <dbReference type="SAM" id="SignalP"/>
    </source>
</evidence>